<sequence>MQDTIKLSEPRERVIFGPNLVEKAEEQAPLRFEVGDHVYIRVSPIKGVHRFGVKGKIAPWYIGPFPIIQRCGPVAYRLELSPSLSAVHDVFHVSQLKKCLRVPEHVIDVADVQLEPNLTYQDYPIRVLDQKERSTRRRTTKFYKFQWSNHSEDEATWEQEEFLQNKYPDFFSSLPTQCK</sequence>
<name>A0AAQ3TWY7_PASNO</name>
<evidence type="ECO:0000313" key="2">
    <source>
        <dbReference type="EMBL" id="WVZ80869.1"/>
    </source>
</evidence>
<keyword evidence="3" id="KW-1185">Reference proteome</keyword>
<gene>
    <name evidence="2" type="ORF">U9M48_028311</name>
</gene>
<organism evidence="2 3">
    <name type="scientific">Paspalum notatum var. saurae</name>
    <dbReference type="NCBI Taxonomy" id="547442"/>
    <lineage>
        <taxon>Eukaryota</taxon>
        <taxon>Viridiplantae</taxon>
        <taxon>Streptophyta</taxon>
        <taxon>Embryophyta</taxon>
        <taxon>Tracheophyta</taxon>
        <taxon>Spermatophyta</taxon>
        <taxon>Magnoliopsida</taxon>
        <taxon>Liliopsida</taxon>
        <taxon>Poales</taxon>
        <taxon>Poaceae</taxon>
        <taxon>PACMAD clade</taxon>
        <taxon>Panicoideae</taxon>
        <taxon>Andropogonodae</taxon>
        <taxon>Paspaleae</taxon>
        <taxon>Paspalinae</taxon>
        <taxon>Paspalum</taxon>
    </lineage>
</organism>
<dbReference type="PANTHER" id="PTHR46148:SF57">
    <property type="entry name" value="OS12G0499874 PROTEIN"/>
    <property type="match status" value="1"/>
</dbReference>
<evidence type="ECO:0000313" key="3">
    <source>
        <dbReference type="Proteomes" id="UP001341281"/>
    </source>
</evidence>
<protein>
    <recommendedName>
        <fullName evidence="1">Tf2-1-like SH3-like domain-containing protein</fullName>
    </recommendedName>
</protein>
<reference evidence="2 3" key="1">
    <citation type="submission" date="2024-02" db="EMBL/GenBank/DDBJ databases">
        <title>High-quality chromosome-scale genome assembly of Pensacola bahiagrass (Paspalum notatum Flugge var. saurae).</title>
        <authorList>
            <person name="Vega J.M."/>
            <person name="Podio M."/>
            <person name="Orjuela J."/>
            <person name="Siena L.A."/>
            <person name="Pessino S.C."/>
            <person name="Combes M.C."/>
            <person name="Mariac C."/>
            <person name="Albertini E."/>
            <person name="Pupilli F."/>
            <person name="Ortiz J.P.A."/>
            <person name="Leblanc O."/>
        </authorList>
    </citation>
    <scope>NUCLEOTIDE SEQUENCE [LARGE SCALE GENOMIC DNA]</scope>
    <source>
        <strain evidence="2">R1</strain>
        <tissue evidence="2">Leaf</tissue>
    </source>
</reference>
<dbReference type="InterPro" id="IPR016197">
    <property type="entry name" value="Chromo-like_dom_sf"/>
</dbReference>
<dbReference type="PANTHER" id="PTHR46148">
    <property type="entry name" value="CHROMO DOMAIN-CONTAINING PROTEIN"/>
    <property type="match status" value="1"/>
</dbReference>
<accession>A0AAQ3TWY7</accession>
<feature type="non-terminal residue" evidence="2">
    <location>
        <position position="179"/>
    </location>
</feature>
<evidence type="ECO:0000259" key="1">
    <source>
        <dbReference type="Pfam" id="PF24626"/>
    </source>
</evidence>
<dbReference type="EMBL" id="CP144750">
    <property type="protein sequence ID" value="WVZ80869.1"/>
    <property type="molecule type" value="Genomic_DNA"/>
</dbReference>
<feature type="domain" description="Tf2-1-like SH3-like" evidence="1">
    <location>
        <begin position="35"/>
        <end position="99"/>
    </location>
</feature>
<dbReference type="AlphaFoldDB" id="A0AAQ3TWY7"/>
<dbReference type="InterPro" id="IPR056924">
    <property type="entry name" value="SH3_Tf2-1"/>
</dbReference>
<dbReference type="Proteomes" id="UP001341281">
    <property type="component" value="Chromosome 06"/>
</dbReference>
<dbReference type="Pfam" id="PF24626">
    <property type="entry name" value="SH3_Tf2-1"/>
    <property type="match status" value="1"/>
</dbReference>
<dbReference type="SUPFAM" id="SSF54160">
    <property type="entry name" value="Chromo domain-like"/>
    <property type="match status" value="1"/>
</dbReference>
<proteinExistence type="predicted"/>